<feature type="domain" description="C2H2-type" evidence="13">
    <location>
        <begin position="54"/>
        <end position="81"/>
    </location>
</feature>
<dbReference type="Pfam" id="PF00096">
    <property type="entry name" value="zf-C2H2"/>
    <property type="match status" value="4"/>
</dbReference>
<dbReference type="GO" id="GO:0000978">
    <property type="term" value="F:RNA polymerase II cis-regulatory region sequence-specific DNA binding"/>
    <property type="evidence" value="ECO:0007669"/>
    <property type="project" value="TreeGrafter"/>
</dbReference>
<gene>
    <name evidence="14" type="ORF">HNY73_015129</name>
</gene>
<feature type="domain" description="C2H2-type" evidence="13">
    <location>
        <begin position="82"/>
        <end position="115"/>
    </location>
</feature>
<comment type="similarity">
    <text evidence="2">Belongs to the krueppel C2H2-type zinc-finger protein family.</text>
</comment>
<evidence type="ECO:0000256" key="2">
    <source>
        <dbReference type="ARBA" id="ARBA00006991"/>
    </source>
</evidence>
<dbReference type="GO" id="GO:0008270">
    <property type="term" value="F:zinc ion binding"/>
    <property type="evidence" value="ECO:0007669"/>
    <property type="project" value="UniProtKB-KW"/>
</dbReference>
<dbReference type="AlphaFoldDB" id="A0A8T0EVT0"/>
<sequence length="304" mass="35710">MHMEGIDPNSLNVLPSKEKNSKEKPNKFDICLSAFKEKYGLTRNVQIDEEQNTFKCEKCNRIFLRESGLEGHMARHLDRTPFKCEVCNSAFRYKYKLKAHKRDSEICGKHSVTESPDSLQQKAKPHKYDICLLAYNEKYGVTGDGKIREEQNNFNREKRDLGQSPFTCVVCNSTYKHKRHLTAHMRIHDEHNPFKCVECHKNCQTKSDLARHMAAHTNYRPLKCDICSSAFKTKSTLRLHKKIHEKCKHCNIYHSKSDLKTQMTEHPEFVMTEDGNFECSVCYVTFNHICHLKWHMKKHEEDNK</sequence>
<accession>A0A8T0EVT0</accession>
<feature type="domain" description="C2H2-type" evidence="13">
    <location>
        <begin position="194"/>
        <end position="221"/>
    </location>
</feature>
<proteinExistence type="inferred from homology"/>
<evidence type="ECO:0000256" key="8">
    <source>
        <dbReference type="ARBA" id="ARBA00023125"/>
    </source>
</evidence>
<evidence type="ECO:0000256" key="6">
    <source>
        <dbReference type="ARBA" id="ARBA00022833"/>
    </source>
</evidence>
<feature type="domain" description="C2H2-type" evidence="13">
    <location>
        <begin position="166"/>
        <end position="193"/>
    </location>
</feature>
<evidence type="ECO:0000256" key="7">
    <source>
        <dbReference type="ARBA" id="ARBA00023015"/>
    </source>
</evidence>
<organism evidence="14 15">
    <name type="scientific">Argiope bruennichi</name>
    <name type="common">Wasp spider</name>
    <name type="synonym">Aranea bruennichi</name>
    <dbReference type="NCBI Taxonomy" id="94029"/>
    <lineage>
        <taxon>Eukaryota</taxon>
        <taxon>Metazoa</taxon>
        <taxon>Ecdysozoa</taxon>
        <taxon>Arthropoda</taxon>
        <taxon>Chelicerata</taxon>
        <taxon>Arachnida</taxon>
        <taxon>Araneae</taxon>
        <taxon>Araneomorphae</taxon>
        <taxon>Entelegynae</taxon>
        <taxon>Araneoidea</taxon>
        <taxon>Araneidae</taxon>
        <taxon>Argiope</taxon>
    </lineage>
</organism>
<keyword evidence="9" id="KW-0804">Transcription</keyword>
<evidence type="ECO:0000256" key="1">
    <source>
        <dbReference type="ARBA" id="ARBA00004123"/>
    </source>
</evidence>
<evidence type="ECO:0000259" key="13">
    <source>
        <dbReference type="PROSITE" id="PS50157"/>
    </source>
</evidence>
<dbReference type="FunFam" id="3.30.160.60:FF:000446">
    <property type="entry name" value="Zinc finger protein"/>
    <property type="match status" value="1"/>
</dbReference>
<feature type="domain" description="C2H2-type" evidence="13">
    <location>
        <begin position="277"/>
        <end position="304"/>
    </location>
</feature>
<evidence type="ECO:0000313" key="14">
    <source>
        <dbReference type="EMBL" id="KAF8778405.1"/>
    </source>
</evidence>
<evidence type="ECO:0000256" key="5">
    <source>
        <dbReference type="ARBA" id="ARBA00022771"/>
    </source>
</evidence>
<dbReference type="PANTHER" id="PTHR24393">
    <property type="entry name" value="ZINC FINGER PROTEIN"/>
    <property type="match status" value="1"/>
</dbReference>
<name>A0A8T0EVT0_ARGBR</name>
<dbReference type="SUPFAM" id="SSF57667">
    <property type="entry name" value="beta-beta-alpha zinc fingers"/>
    <property type="match status" value="4"/>
</dbReference>
<protein>
    <submittedName>
        <fullName evidence="14">Zinc finger protein 43 like protein</fullName>
    </submittedName>
</protein>
<dbReference type="Proteomes" id="UP000807504">
    <property type="component" value="Unassembled WGS sequence"/>
</dbReference>
<dbReference type="PROSITE" id="PS50157">
    <property type="entry name" value="ZINC_FINGER_C2H2_2"/>
    <property type="match status" value="6"/>
</dbReference>
<dbReference type="InterPro" id="IPR013087">
    <property type="entry name" value="Znf_C2H2_type"/>
</dbReference>
<keyword evidence="8" id="KW-0238">DNA-binding</keyword>
<evidence type="ECO:0000256" key="10">
    <source>
        <dbReference type="ARBA" id="ARBA00023242"/>
    </source>
</evidence>
<dbReference type="GO" id="GO:0005634">
    <property type="term" value="C:nucleus"/>
    <property type="evidence" value="ECO:0007669"/>
    <property type="project" value="TreeGrafter"/>
</dbReference>
<dbReference type="GO" id="GO:0001228">
    <property type="term" value="F:DNA-binding transcription activator activity, RNA polymerase II-specific"/>
    <property type="evidence" value="ECO:0007669"/>
    <property type="project" value="TreeGrafter"/>
</dbReference>
<dbReference type="PROSITE" id="PS00028">
    <property type="entry name" value="ZINC_FINGER_C2H2_1"/>
    <property type="match status" value="5"/>
</dbReference>
<dbReference type="Pfam" id="PF13912">
    <property type="entry name" value="zf-C2H2_6"/>
    <property type="match status" value="2"/>
</dbReference>
<dbReference type="PANTHER" id="PTHR24393:SF15">
    <property type="entry name" value="IP01243P-RELATED"/>
    <property type="match status" value="1"/>
</dbReference>
<feature type="region of interest" description="Disordered" evidence="12">
    <location>
        <begin position="1"/>
        <end position="24"/>
    </location>
</feature>
<evidence type="ECO:0000256" key="12">
    <source>
        <dbReference type="SAM" id="MobiDB-lite"/>
    </source>
</evidence>
<keyword evidence="6" id="KW-0862">Zinc</keyword>
<reference evidence="14" key="1">
    <citation type="journal article" date="2020" name="bioRxiv">
        <title>Chromosome-level reference genome of the European wasp spider Argiope bruennichi: a resource for studies on range expansion and evolutionary adaptation.</title>
        <authorList>
            <person name="Sheffer M.M."/>
            <person name="Hoppe A."/>
            <person name="Krehenwinkel H."/>
            <person name="Uhl G."/>
            <person name="Kuss A.W."/>
            <person name="Jensen L."/>
            <person name="Jensen C."/>
            <person name="Gillespie R.G."/>
            <person name="Hoff K.J."/>
            <person name="Prost S."/>
        </authorList>
    </citation>
    <scope>NUCLEOTIDE SEQUENCE</scope>
</reference>
<dbReference type="Gene3D" id="3.30.160.60">
    <property type="entry name" value="Classic Zinc Finger"/>
    <property type="match status" value="5"/>
</dbReference>
<evidence type="ECO:0000256" key="4">
    <source>
        <dbReference type="ARBA" id="ARBA00022737"/>
    </source>
</evidence>
<reference evidence="14" key="2">
    <citation type="submission" date="2020-06" db="EMBL/GenBank/DDBJ databases">
        <authorList>
            <person name="Sheffer M."/>
        </authorList>
    </citation>
    <scope>NUCLEOTIDE SEQUENCE</scope>
</reference>
<comment type="caution">
    <text evidence="14">The sequence shown here is derived from an EMBL/GenBank/DDBJ whole genome shotgun (WGS) entry which is preliminary data.</text>
</comment>
<keyword evidence="4" id="KW-0677">Repeat</keyword>
<dbReference type="SMART" id="SM00355">
    <property type="entry name" value="ZnF_C2H2"/>
    <property type="match status" value="6"/>
</dbReference>
<keyword evidence="15" id="KW-1185">Reference proteome</keyword>
<feature type="domain" description="C2H2-type" evidence="13">
    <location>
        <begin position="222"/>
        <end position="249"/>
    </location>
</feature>
<evidence type="ECO:0000256" key="11">
    <source>
        <dbReference type="PROSITE-ProRule" id="PRU00042"/>
    </source>
</evidence>
<keyword evidence="5 11" id="KW-0863">Zinc-finger</keyword>
<keyword evidence="3" id="KW-0479">Metal-binding</keyword>
<keyword evidence="10" id="KW-0539">Nucleus</keyword>
<comment type="subcellular location">
    <subcellularLocation>
        <location evidence="1">Nucleus</location>
    </subcellularLocation>
</comment>
<evidence type="ECO:0000313" key="15">
    <source>
        <dbReference type="Proteomes" id="UP000807504"/>
    </source>
</evidence>
<keyword evidence="7" id="KW-0805">Transcription regulation</keyword>
<evidence type="ECO:0000256" key="9">
    <source>
        <dbReference type="ARBA" id="ARBA00023163"/>
    </source>
</evidence>
<dbReference type="InterPro" id="IPR036236">
    <property type="entry name" value="Znf_C2H2_sf"/>
</dbReference>
<evidence type="ECO:0000256" key="3">
    <source>
        <dbReference type="ARBA" id="ARBA00022723"/>
    </source>
</evidence>
<dbReference type="EMBL" id="JABXBU010002072">
    <property type="protein sequence ID" value="KAF8778405.1"/>
    <property type="molecule type" value="Genomic_DNA"/>
</dbReference>